<accession>A0ABP1E526</accession>
<dbReference type="EMBL" id="OZ037951">
    <property type="protein sequence ID" value="CAL1714503.1"/>
    <property type="molecule type" value="Genomic_DNA"/>
</dbReference>
<feature type="compositionally biased region" description="Low complexity" evidence="2">
    <location>
        <begin position="462"/>
        <end position="482"/>
    </location>
</feature>
<feature type="region of interest" description="Disordered" evidence="2">
    <location>
        <begin position="459"/>
        <end position="651"/>
    </location>
</feature>
<dbReference type="SUPFAM" id="SSF57667">
    <property type="entry name" value="beta-beta-alpha zinc fingers"/>
    <property type="match status" value="1"/>
</dbReference>
<dbReference type="InterPro" id="IPR036236">
    <property type="entry name" value="Znf_C2H2_sf"/>
</dbReference>
<name>A0ABP1E526_9APHY</name>
<dbReference type="Proteomes" id="UP001497453">
    <property type="component" value="Chromosome 8"/>
</dbReference>
<protein>
    <recommendedName>
        <fullName evidence="3">C2H2-type domain-containing protein</fullName>
    </recommendedName>
</protein>
<feature type="compositionally biased region" description="Low complexity" evidence="2">
    <location>
        <begin position="597"/>
        <end position="606"/>
    </location>
</feature>
<keyword evidence="1" id="KW-0863">Zinc-finger</keyword>
<dbReference type="InterPro" id="IPR013087">
    <property type="entry name" value="Znf_C2H2_type"/>
</dbReference>
<evidence type="ECO:0000259" key="3">
    <source>
        <dbReference type="PROSITE" id="PS50157"/>
    </source>
</evidence>
<dbReference type="PROSITE" id="PS50157">
    <property type="entry name" value="ZINC_FINGER_C2H2_2"/>
    <property type="match status" value="1"/>
</dbReference>
<feature type="compositionally biased region" description="Basic and acidic residues" evidence="2">
    <location>
        <begin position="637"/>
        <end position="651"/>
    </location>
</feature>
<feature type="region of interest" description="Disordered" evidence="2">
    <location>
        <begin position="147"/>
        <end position="280"/>
    </location>
</feature>
<evidence type="ECO:0000313" key="5">
    <source>
        <dbReference type="Proteomes" id="UP001497453"/>
    </source>
</evidence>
<evidence type="ECO:0000313" key="4">
    <source>
        <dbReference type="EMBL" id="CAL1714503.1"/>
    </source>
</evidence>
<dbReference type="SMART" id="SM00355">
    <property type="entry name" value="ZnF_C2H2"/>
    <property type="match status" value="3"/>
</dbReference>
<evidence type="ECO:0000256" key="2">
    <source>
        <dbReference type="SAM" id="MobiDB-lite"/>
    </source>
</evidence>
<feature type="compositionally biased region" description="Low complexity" evidence="2">
    <location>
        <begin position="147"/>
        <end position="164"/>
    </location>
</feature>
<keyword evidence="5" id="KW-1185">Reference proteome</keyword>
<evidence type="ECO:0000256" key="1">
    <source>
        <dbReference type="PROSITE-ProRule" id="PRU00042"/>
    </source>
</evidence>
<proteinExistence type="predicted"/>
<feature type="compositionally biased region" description="Acidic residues" evidence="2">
    <location>
        <begin position="225"/>
        <end position="234"/>
    </location>
</feature>
<gene>
    <name evidence="4" type="ORF">GFSPODELE1_LOCUS9800</name>
</gene>
<dbReference type="PROSITE" id="PS00028">
    <property type="entry name" value="ZINC_FINGER_C2H2_1"/>
    <property type="match status" value="2"/>
</dbReference>
<feature type="region of interest" description="Disordered" evidence="2">
    <location>
        <begin position="402"/>
        <end position="437"/>
    </location>
</feature>
<sequence length="651" mass="71972">MVEERLHRNLLRVPIFWKRGNRQDKGEVAVRRSWCHCGFFAVEVRSLCLISRSFDLEIRFVWPAGPALLNTTSESEVSPPRRLPAPLGCIVPKFPSSPSVPTLHPPAVTMLSISPDLLLAAQMALRAPEDTPLDPAVHKSICCEAARSPSHSSSSPRSLPSLQSDFSGSSRELSPITPQGSPTEYSCSQDSSLFSTTGNLESLNLGHPESVCSDINDRTPPFESSGEDNGDDEDYRPSRNSRSRRSTRKLKRPINKDNRTPARQRAQRAKQKAVKGKQAIVKSKQTTVKNEGEGEADCKDKKRVACPVEGCNNTVARQADLARHMEIHTGRRNACEVEGCPNTWLQVSNYETHFGAAHSNNRNAKCKVCGKRIPNFLARTRHQIDEHPEVFKVFVENASVRQSSRQSVRVESAPASETSGTSQNEDHDQDGYDQEADIPMNCTDEEELSPFRYQPRPDVEAYSRSAPSSSGSDSWSSGPSYRPTTPYAPLSSVAGPSSRPASHYAEYPRYSQDSQHPLATQASQWPSTAPPSWNHRDHARSPRSGYPHAYPPSSGMLSTRPIEPTQASYGSQYDYRQPVYPPHAFSGPAYPPPLPGPLTSTTYPSYFSTGPAHGFSGPHSPAVEPPRMWSSSYGSRDSARGEPGYDHYRRY</sequence>
<reference evidence="5" key="1">
    <citation type="submission" date="2024-04" db="EMBL/GenBank/DDBJ databases">
        <authorList>
            <person name="Shaw F."/>
            <person name="Minotto A."/>
        </authorList>
    </citation>
    <scope>NUCLEOTIDE SEQUENCE [LARGE SCALE GENOMIC DNA]</scope>
</reference>
<feature type="domain" description="C2H2-type" evidence="3">
    <location>
        <begin position="304"/>
        <end position="333"/>
    </location>
</feature>
<keyword evidence="1" id="KW-0479">Metal-binding</keyword>
<feature type="compositionally biased region" description="Basic residues" evidence="2">
    <location>
        <begin position="239"/>
        <end position="253"/>
    </location>
</feature>
<feature type="compositionally biased region" description="Polar residues" evidence="2">
    <location>
        <begin position="165"/>
        <end position="202"/>
    </location>
</feature>
<organism evidence="4 5">
    <name type="scientific">Somion occarium</name>
    <dbReference type="NCBI Taxonomy" id="3059160"/>
    <lineage>
        <taxon>Eukaryota</taxon>
        <taxon>Fungi</taxon>
        <taxon>Dikarya</taxon>
        <taxon>Basidiomycota</taxon>
        <taxon>Agaricomycotina</taxon>
        <taxon>Agaricomycetes</taxon>
        <taxon>Polyporales</taxon>
        <taxon>Cerrenaceae</taxon>
        <taxon>Somion</taxon>
    </lineage>
</organism>
<feature type="compositionally biased region" description="Basic residues" evidence="2">
    <location>
        <begin position="265"/>
        <end position="275"/>
    </location>
</feature>
<feature type="compositionally biased region" description="Polar residues" evidence="2">
    <location>
        <begin position="511"/>
        <end position="531"/>
    </location>
</feature>
<keyword evidence="1" id="KW-0862">Zinc</keyword>
<dbReference type="Gene3D" id="3.30.160.60">
    <property type="entry name" value="Classic Zinc Finger"/>
    <property type="match status" value="1"/>
</dbReference>